<feature type="domain" description="Transposase IS200-like" evidence="1">
    <location>
        <begin position="2"/>
        <end position="130"/>
    </location>
</feature>
<name>A0A5C6BYJ1_9BACT</name>
<dbReference type="Proteomes" id="UP000319908">
    <property type="component" value="Unassembled WGS sequence"/>
</dbReference>
<sequence length="181" mass="21286">MVPGGTYFFTVVTDRRRPIFESEVARAILGNVIRECRHSHPFEVRAIVLMPDHLHSIWCMRPGDADYSGRWQWIKTQFTKRWLASGGSECAVTVGRRMDGRRGVWQPKFWEHAIEEEADFESHFNYIHYNPAKHGYVRCPVDWPWSTFHHWVQQGVYSAHWACGDRDPRLNFDPIEKTVGE</sequence>
<dbReference type="InterPro" id="IPR002686">
    <property type="entry name" value="Transposase_17"/>
</dbReference>
<dbReference type="GO" id="GO:0006313">
    <property type="term" value="P:DNA transposition"/>
    <property type="evidence" value="ECO:0007669"/>
    <property type="project" value="InterPro"/>
</dbReference>
<gene>
    <name evidence="2" type="ORF">Poly21_31480</name>
</gene>
<dbReference type="EMBL" id="SJPU01000002">
    <property type="protein sequence ID" value="TWU15944.1"/>
    <property type="molecule type" value="Genomic_DNA"/>
</dbReference>
<dbReference type="Pfam" id="PF01797">
    <property type="entry name" value="Y1_Tnp"/>
    <property type="match status" value="1"/>
</dbReference>
<reference evidence="2 3" key="1">
    <citation type="journal article" date="2020" name="Antonie Van Leeuwenhoek">
        <title>Rhodopirellula heiligendammensis sp. nov., Rhodopirellula pilleata sp. nov., and Rhodopirellula solitaria sp. nov. isolated from natural or artificial marine surfaces in Northern Germany and California, USA, and emended description of the genus Rhodopirellula.</title>
        <authorList>
            <person name="Kallscheuer N."/>
            <person name="Wiegand S."/>
            <person name="Jogler M."/>
            <person name="Boedeker C."/>
            <person name="Peeters S.H."/>
            <person name="Rast P."/>
            <person name="Heuer A."/>
            <person name="Jetten M.S.M."/>
            <person name="Rohde M."/>
            <person name="Jogler C."/>
        </authorList>
    </citation>
    <scope>NUCLEOTIDE SEQUENCE [LARGE SCALE GENOMIC DNA]</scope>
    <source>
        <strain evidence="2 3">Poly21</strain>
    </source>
</reference>
<dbReference type="SUPFAM" id="SSF143422">
    <property type="entry name" value="Transposase IS200-like"/>
    <property type="match status" value="1"/>
</dbReference>
<dbReference type="GO" id="GO:0004803">
    <property type="term" value="F:transposase activity"/>
    <property type="evidence" value="ECO:0007669"/>
    <property type="project" value="InterPro"/>
</dbReference>
<keyword evidence="3" id="KW-1185">Reference proteome</keyword>
<evidence type="ECO:0000259" key="1">
    <source>
        <dbReference type="SMART" id="SM01321"/>
    </source>
</evidence>
<dbReference type="SMART" id="SM01321">
    <property type="entry name" value="Y1_Tnp"/>
    <property type="match status" value="1"/>
</dbReference>
<dbReference type="AlphaFoldDB" id="A0A5C6BYJ1"/>
<proteinExistence type="predicted"/>
<dbReference type="NCBIfam" id="NF047646">
    <property type="entry name" value="REP_Tyr_transpos"/>
    <property type="match status" value="1"/>
</dbReference>
<dbReference type="PANTHER" id="PTHR36966:SF1">
    <property type="entry name" value="REP-ASSOCIATED TYROSINE TRANSPOSASE"/>
    <property type="match status" value="1"/>
</dbReference>
<organism evidence="2 3">
    <name type="scientific">Allorhodopirellula heiligendammensis</name>
    <dbReference type="NCBI Taxonomy" id="2714739"/>
    <lineage>
        <taxon>Bacteria</taxon>
        <taxon>Pseudomonadati</taxon>
        <taxon>Planctomycetota</taxon>
        <taxon>Planctomycetia</taxon>
        <taxon>Pirellulales</taxon>
        <taxon>Pirellulaceae</taxon>
        <taxon>Allorhodopirellula</taxon>
    </lineage>
</organism>
<dbReference type="Gene3D" id="3.30.70.1290">
    <property type="entry name" value="Transposase IS200-like"/>
    <property type="match status" value="1"/>
</dbReference>
<evidence type="ECO:0000313" key="2">
    <source>
        <dbReference type="EMBL" id="TWU15944.1"/>
    </source>
</evidence>
<dbReference type="InterPro" id="IPR036515">
    <property type="entry name" value="Transposase_17_sf"/>
</dbReference>
<accession>A0A5C6BYJ1</accession>
<dbReference type="GO" id="GO:0043565">
    <property type="term" value="F:sequence-specific DNA binding"/>
    <property type="evidence" value="ECO:0007669"/>
    <property type="project" value="TreeGrafter"/>
</dbReference>
<evidence type="ECO:0000313" key="3">
    <source>
        <dbReference type="Proteomes" id="UP000319908"/>
    </source>
</evidence>
<dbReference type="PANTHER" id="PTHR36966">
    <property type="entry name" value="REP-ASSOCIATED TYROSINE TRANSPOSASE"/>
    <property type="match status" value="1"/>
</dbReference>
<protein>
    <submittedName>
        <fullName evidence="2">Transposase IS200 like protein</fullName>
    </submittedName>
</protein>
<dbReference type="InterPro" id="IPR052715">
    <property type="entry name" value="RAYT_transposase"/>
</dbReference>
<comment type="caution">
    <text evidence="2">The sequence shown here is derived from an EMBL/GenBank/DDBJ whole genome shotgun (WGS) entry which is preliminary data.</text>
</comment>